<dbReference type="AlphaFoldDB" id="A0A2K1JMH0"/>
<dbReference type="OrthoDB" id="4062651at2759"/>
<dbReference type="RefSeq" id="XP_024391956.1">
    <property type="nucleotide sequence ID" value="XM_024536188.2"/>
</dbReference>
<evidence type="ECO:0000313" key="4">
    <source>
        <dbReference type="Proteomes" id="UP000006727"/>
    </source>
</evidence>
<dbReference type="GeneID" id="112290173"/>
<dbReference type="InterPro" id="IPR002812">
    <property type="entry name" value="DHQS"/>
</dbReference>
<dbReference type="GO" id="GO:0016491">
    <property type="term" value="F:oxidoreductase activity"/>
    <property type="evidence" value="ECO:0007669"/>
    <property type="project" value="InterPro"/>
</dbReference>
<evidence type="ECO:0000313" key="2">
    <source>
        <dbReference type="EMBL" id="PNR42734.1"/>
    </source>
</evidence>
<sequence length="463" mass="51342">MASLESLIHLQSLGLRVIGEPTAPRPNGIQQGSVLVVLDANKAISPAAIYWALANVVRRGDSVKILGIITYVANNMGFMVRVDQSSRTALNVMGLQFEIATKKELIWRTSHMKDWCLRSGVKLDIDVKVGNNPKVIAVDEAKSIGALHVILEKHMKKDRKYFIDNLSCFVSRLSSSGEVETIRSFATSNMLPPMAPTTPKESTQAGHQSKASMGSNVSHRLASSMSSSSFELGGESSDGEFSFHESDHLSSLSTCDSMDQPIQFPIRTSPPKQSPSLCNLRGLVLGSGDIGYVNNPLRKPTVHKWLNEDNRINVSQLHHQGSLTPRTEFLYDQRPLTPRMFAGGQQMHDHVGNHGWMLNVAPELRQSKMGRHSLTTTLRTQASFNNSWKNFRPHKMSVDLLWPLMHWAESRGSAESRPQQYLNTTILASILASNNSKNNSRTAVRRRVSVQSGLNYSDMVESD</sequence>
<name>A0A2K1JMH0_PHYPA</name>
<reference evidence="2 4" key="1">
    <citation type="journal article" date="2008" name="Science">
        <title>The Physcomitrella genome reveals evolutionary insights into the conquest of land by plants.</title>
        <authorList>
            <person name="Rensing S."/>
            <person name="Lang D."/>
            <person name="Zimmer A."/>
            <person name="Terry A."/>
            <person name="Salamov A."/>
            <person name="Shapiro H."/>
            <person name="Nishiyama T."/>
            <person name="Perroud P.-F."/>
            <person name="Lindquist E."/>
            <person name="Kamisugi Y."/>
            <person name="Tanahashi T."/>
            <person name="Sakakibara K."/>
            <person name="Fujita T."/>
            <person name="Oishi K."/>
            <person name="Shin-I T."/>
            <person name="Kuroki Y."/>
            <person name="Toyoda A."/>
            <person name="Suzuki Y."/>
            <person name="Hashimoto A."/>
            <person name="Yamaguchi K."/>
            <person name="Sugano A."/>
            <person name="Kohara Y."/>
            <person name="Fujiyama A."/>
            <person name="Anterola A."/>
            <person name="Aoki S."/>
            <person name="Ashton N."/>
            <person name="Barbazuk W.B."/>
            <person name="Barker E."/>
            <person name="Bennetzen J."/>
            <person name="Bezanilla M."/>
            <person name="Blankenship R."/>
            <person name="Cho S.H."/>
            <person name="Dutcher S."/>
            <person name="Estelle M."/>
            <person name="Fawcett J.A."/>
            <person name="Gundlach H."/>
            <person name="Hanada K."/>
            <person name="Heyl A."/>
            <person name="Hicks K.A."/>
            <person name="Hugh J."/>
            <person name="Lohr M."/>
            <person name="Mayer K."/>
            <person name="Melkozernov A."/>
            <person name="Murata T."/>
            <person name="Nelson D."/>
            <person name="Pils B."/>
            <person name="Prigge M."/>
            <person name="Reiss B."/>
            <person name="Renner T."/>
            <person name="Rombauts S."/>
            <person name="Rushton P."/>
            <person name="Sanderfoot A."/>
            <person name="Schween G."/>
            <person name="Shiu S.-H."/>
            <person name="Stueber K."/>
            <person name="Theodoulou F.L."/>
            <person name="Tu H."/>
            <person name="Van de Peer Y."/>
            <person name="Verrier P.J."/>
            <person name="Waters E."/>
            <person name="Wood A."/>
            <person name="Yang L."/>
            <person name="Cove D."/>
            <person name="Cuming A."/>
            <person name="Hasebe M."/>
            <person name="Lucas S."/>
            <person name="Mishler D.B."/>
            <person name="Reski R."/>
            <person name="Grigoriev I."/>
            <person name="Quatrano R.S."/>
            <person name="Boore J.L."/>
        </authorList>
    </citation>
    <scope>NUCLEOTIDE SEQUENCE [LARGE SCALE GENOMIC DNA]</scope>
    <source>
        <strain evidence="3 4">cv. Gransden 2004</strain>
    </source>
</reference>
<dbReference type="Proteomes" id="UP000006727">
    <property type="component" value="Chromosome 13"/>
</dbReference>
<dbReference type="EMBL" id="ABEU02000013">
    <property type="protein sequence ID" value="PNR42734.1"/>
    <property type="molecule type" value="Genomic_DNA"/>
</dbReference>
<dbReference type="Gramene" id="Pp3c13_19300V3.1">
    <property type="protein sequence ID" value="Pp3c13_19300V3.1"/>
    <property type="gene ID" value="Pp3c13_19300"/>
</dbReference>
<reference evidence="3" key="3">
    <citation type="submission" date="2020-12" db="UniProtKB">
        <authorList>
            <consortium name="EnsemblPlants"/>
        </authorList>
    </citation>
    <scope>IDENTIFICATION</scope>
</reference>
<feature type="region of interest" description="Disordered" evidence="1">
    <location>
        <begin position="190"/>
        <end position="220"/>
    </location>
</feature>
<evidence type="ECO:0000313" key="3">
    <source>
        <dbReference type="EnsemblPlants" id="Pp3c13_19300V3.1"/>
    </source>
</evidence>
<dbReference type="PANTHER" id="PTHR33563">
    <property type="match status" value="1"/>
</dbReference>
<evidence type="ECO:0000256" key="1">
    <source>
        <dbReference type="SAM" id="MobiDB-lite"/>
    </source>
</evidence>
<feature type="compositionally biased region" description="Polar residues" evidence="1">
    <location>
        <begin position="199"/>
        <end position="218"/>
    </location>
</feature>
<gene>
    <name evidence="3" type="primary">LOC112290173</name>
    <name evidence="2" type="ORF">PHYPA_017564</name>
</gene>
<dbReference type="GO" id="GO:0009073">
    <property type="term" value="P:aromatic amino acid family biosynthetic process"/>
    <property type="evidence" value="ECO:0007669"/>
    <property type="project" value="InterPro"/>
</dbReference>
<dbReference type="RefSeq" id="XP_073394123.1">
    <property type="nucleotide sequence ID" value="XM_073538022.1"/>
</dbReference>
<dbReference type="RefSeq" id="XP_024391957.1">
    <property type="nucleotide sequence ID" value="XM_024536189.2"/>
</dbReference>
<dbReference type="EnsemblPlants" id="Pp3c13_19300V3.1">
    <property type="protein sequence ID" value="Pp3c13_19300V3.1"/>
    <property type="gene ID" value="Pp3c13_19300"/>
</dbReference>
<dbReference type="Gramene" id="Pp3c13_19300V3.2">
    <property type="protein sequence ID" value="Pp3c13_19300V3.2"/>
    <property type="gene ID" value="Pp3c13_19300"/>
</dbReference>
<dbReference type="EnsemblPlants" id="Pp3c13_19300V3.2">
    <property type="protein sequence ID" value="Pp3c13_19300V3.2"/>
    <property type="gene ID" value="Pp3c13_19300"/>
</dbReference>
<keyword evidence="4" id="KW-1185">Reference proteome</keyword>
<dbReference type="RefSeq" id="XP_073394124.1">
    <property type="nucleotide sequence ID" value="XM_073538023.1"/>
</dbReference>
<accession>A0A2K1JMH0</accession>
<dbReference type="PANTHER" id="PTHR33563:SF6">
    <property type="entry name" value="USPA DOMAIN-CONTAINING PROTEIN"/>
    <property type="match status" value="1"/>
</dbReference>
<proteinExistence type="predicted"/>
<dbReference type="GO" id="GO:0003856">
    <property type="term" value="F:3-dehydroquinate synthase activity"/>
    <property type="evidence" value="ECO:0007669"/>
    <property type="project" value="InterPro"/>
</dbReference>
<reference evidence="2 4" key="2">
    <citation type="journal article" date="2018" name="Plant J.">
        <title>The Physcomitrella patens chromosome-scale assembly reveals moss genome structure and evolution.</title>
        <authorList>
            <person name="Lang D."/>
            <person name="Ullrich K.K."/>
            <person name="Murat F."/>
            <person name="Fuchs J."/>
            <person name="Jenkins J."/>
            <person name="Haas F.B."/>
            <person name="Piednoel M."/>
            <person name="Gundlach H."/>
            <person name="Van Bel M."/>
            <person name="Meyberg R."/>
            <person name="Vives C."/>
            <person name="Morata J."/>
            <person name="Symeonidi A."/>
            <person name="Hiss M."/>
            <person name="Muchero W."/>
            <person name="Kamisugi Y."/>
            <person name="Saleh O."/>
            <person name="Blanc G."/>
            <person name="Decker E.L."/>
            <person name="van Gessel N."/>
            <person name="Grimwood J."/>
            <person name="Hayes R.D."/>
            <person name="Graham S.W."/>
            <person name="Gunter L.E."/>
            <person name="McDaniel S.F."/>
            <person name="Hoernstein S.N.W."/>
            <person name="Larsson A."/>
            <person name="Li F.W."/>
            <person name="Perroud P.F."/>
            <person name="Phillips J."/>
            <person name="Ranjan P."/>
            <person name="Rokshar D.S."/>
            <person name="Rothfels C.J."/>
            <person name="Schneider L."/>
            <person name="Shu S."/>
            <person name="Stevenson D.W."/>
            <person name="Thummler F."/>
            <person name="Tillich M."/>
            <person name="Villarreal Aguilar J.C."/>
            <person name="Widiez T."/>
            <person name="Wong G.K."/>
            <person name="Wymore A."/>
            <person name="Zhang Y."/>
            <person name="Zimmer A.D."/>
            <person name="Quatrano R.S."/>
            <person name="Mayer K.F.X."/>
            <person name="Goodstein D."/>
            <person name="Casacuberta J.M."/>
            <person name="Vandepoele K."/>
            <person name="Reski R."/>
            <person name="Cuming A.C."/>
            <person name="Tuskan G.A."/>
            <person name="Maumus F."/>
            <person name="Salse J."/>
            <person name="Schmutz J."/>
            <person name="Rensing S.A."/>
        </authorList>
    </citation>
    <scope>NUCLEOTIDE SEQUENCE [LARGE SCALE GENOMIC DNA]</scope>
    <source>
        <strain evidence="3 4">cv. Gransden 2004</strain>
    </source>
</reference>
<organism evidence="2">
    <name type="scientific">Physcomitrium patens</name>
    <name type="common">Spreading-leaved earth moss</name>
    <name type="synonym">Physcomitrella patens</name>
    <dbReference type="NCBI Taxonomy" id="3218"/>
    <lineage>
        <taxon>Eukaryota</taxon>
        <taxon>Viridiplantae</taxon>
        <taxon>Streptophyta</taxon>
        <taxon>Embryophyta</taxon>
        <taxon>Bryophyta</taxon>
        <taxon>Bryophytina</taxon>
        <taxon>Bryopsida</taxon>
        <taxon>Funariidae</taxon>
        <taxon>Funariales</taxon>
        <taxon>Funariaceae</taxon>
        <taxon>Physcomitrium</taxon>
    </lineage>
</organism>
<dbReference type="PaxDb" id="3218-PP1S305_51V6.1"/>
<protein>
    <submittedName>
        <fullName evidence="2 3">Uncharacterized protein</fullName>
    </submittedName>
</protein>